<dbReference type="InterPro" id="IPR051531">
    <property type="entry name" value="N-acetyltransferase"/>
</dbReference>
<reference evidence="2 3" key="1">
    <citation type="submission" date="2021-06" db="EMBL/GenBank/DDBJ databases">
        <authorList>
            <person name="Sun Q."/>
            <person name="Li D."/>
        </authorList>
    </citation>
    <scope>NUCLEOTIDE SEQUENCE [LARGE SCALE GENOMIC DNA]</scope>
    <source>
        <strain evidence="2 3">MSJ-5</strain>
    </source>
</reference>
<dbReference type="RefSeq" id="WP_216414961.1">
    <property type="nucleotide sequence ID" value="NZ_JAHLQK010000001.1"/>
</dbReference>
<sequence>MEYTIKQMNYIEAEMISKWRYTEPYSIYNMDDSRESIEELLNGSYYSVLDSQDNLIGYYCFGESAQVPVGKQFGAYKSEEYIDIGLGIRPDLCGKGIGIEFLRKGMEFGQNQLHIKNFRLTVADFNQRAIKVYERVGFKKVTSFERISENDKIKFGVMIYMNTDI</sequence>
<comment type="caution">
    <text evidence="2">The sequence shown here is derived from an EMBL/GenBank/DDBJ whole genome shotgun (WGS) entry which is preliminary data.</text>
</comment>
<evidence type="ECO:0000259" key="1">
    <source>
        <dbReference type="PROSITE" id="PS51186"/>
    </source>
</evidence>
<dbReference type="PANTHER" id="PTHR43792:SF16">
    <property type="entry name" value="N-ACETYLTRANSFERASE DOMAIN-CONTAINING PROTEIN"/>
    <property type="match status" value="1"/>
</dbReference>
<organism evidence="2 3">
    <name type="scientific">Alkaliphilus flagellatus</name>
    <dbReference type="NCBI Taxonomy" id="2841507"/>
    <lineage>
        <taxon>Bacteria</taxon>
        <taxon>Bacillati</taxon>
        <taxon>Bacillota</taxon>
        <taxon>Clostridia</taxon>
        <taxon>Peptostreptococcales</taxon>
        <taxon>Natronincolaceae</taxon>
        <taxon>Alkaliphilus</taxon>
    </lineage>
</organism>
<dbReference type="PANTHER" id="PTHR43792">
    <property type="entry name" value="GNAT FAMILY, PUTATIVE (AFU_ORTHOLOGUE AFUA_3G00765)-RELATED-RELATED"/>
    <property type="match status" value="1"/>
</dbReference>
<evidence type="ECO:0000313" key="3">
    <source>
        <dbReference type="Proteomes" id="UP000779508"/>
    </source>
</evidence>
<dbReference type="PROSITE" id="PS51186">
    <property type="entry name" value="GNAT"/>
    <property type="match status" value="1"/>
</dbReference>
<proteinExistence type="predicted"/>
<keyword evidence="3" id="KW-1185">Reference proteome</keyword>
<accession>A0ABS6FZ21</accession>
<feature type="domain" description="N-acetyltransferase" evidence="1">
    <location>
        <begin position="3"/>
        <end position="165"/>
    </location>
</feature>
<name>A0ABS6FZ21_9FIRM</name>
<dbReference type="Pfam" id="PF00583">
    <property type="entry name" value="Acetyltransf_1"/>
    <property type="match status" value="1"/>
</dbReference>
<dbReference type="InterPro" id="IPR000182">
    <property type="entry name" value="GNAT_dom"/>
</dbReference>
<dbReference type="Proteomes" id="UP000779508">
    <property type="component" value="Unassembled WGS sequence"/>
</dbReference>
<protein>
    <submittedName>
        <fullName evidence="2">GNAT family N-acetyltransferase</fullName>
    </submittedName>
</protein>
<dbReference type="EMBL" id="JAHLQK010000001">
    <property type="protein sequence ID" value="MBU5675485.1"/>
    <property type="molecule type" value="Genomic_DNA"/>
</dbReference>
<evidence type="ECO:0000313" key="2">
    <source>
        <dbReference type="EMBL" id="MBU5675485.1"/>
    </source>
</evidence>
<gene>
    <name evidence="2" type="ORF">KQI88_03530</name>
</gene>